<dbReference type="OrthoDB" id="269227at2759"/>
<reference evidence="4 5" key="1">
    <citation type="journal article" date="2012" name="PLoS Pathog.">
        <title>Diverse lifestyles and strategies of plant pathogenesis encoded in the genomes of eighteen Dothideomycetes fungi.</title>
        <authorList>
            <person name="Ohm R.A."/>
            <person name="Feau N."/>
            <person name="Henrissat B."/>
            <person name="Schoch C.L."/>
            <person name="Horwitz B.A."/>
            <person name="Barry K.W."/>
            <person name="Condon B.J."/>
            <person name="Copeland A.C."/>
            <person name="Dhillon B."/>
            <person name="Glaser F."/>
            <person name="Hesse C.N."/>
            <person name="Kosti I."/>
            <person name="LaButti K."/>
            <person name="Lindquist E.A."/>
            <person name="Lucas S."/>
            <person name="Salamov A.A."/>
            <person name="Bradshaw R.E."/>
            <person name="Ciuffetti L."/>
            <person name="Hamelin R.C."/>
            <person name="Kema G.H.J."/>
            <person name="Lawrence C."/>
            <person name="Scott J.A."/>
            <person name="Spatafora J.W."/>
            <person name="Turgeon B.G."/>
            <person name="de Wit P.J.G.M."/>
            <person name="Zhong S."/>
            <person name="Goodwin S.B."/>
            <person name="Grigoriev I.V."/>
        </authorList>
    </citation>
    <scope>NUCLEOTIDE SEQUENCE [LARGE SCALE GENOMIC DNA]</scope>
    <source>
        <strain evidence="4 5">SO2202</strain>
    </source>
</reference>
<evidence type="ECO:0000313" key="5">
    <source>
        <dbReference type="Proteomes" id="UP000016931"/>
    </source>
</evidence>
<dbReference type="Proteomes" id="UP000016931">
    <property type="component" value="Unassembled WGS sequence"/>
</dbReference>
<comment type="similarity">
    <text evidence="1">Belongs to the GMC oxidoreductase family.</text>
</comment>
<organism evidence="4 5">
    <name type="scientific">Sphaerulina musiva (strain SO2202)</name>
    <name type="common">Poplar stem canker fungus</name>
    <name type="synonym">Septoria musiva</name>
    <dbReference type="NCBI Taxonomy" id="692275"/>
    <lineage>
        <taxon>Eukaryota</taxon>
        <taxon>Fungi</taxon>
        <taxon>Dikarya</taxon>
        <taxon>Ascomycota</taxon>
        <taxon>Pezizomycotina</taxon>
        <taxon>Dothideomycetes</taxon>
        <taxon>Dothideomycetidae</taxon>
        <taxon>Mycosphaerellales</taxon>
        <taxon>Mycosphaerellaceae</taxon>
        <taxon>Sphaerulina</taxon>
    </lineage>
</organism>
<feature type="domain" description="Glucose-methanol-choline oxidoreductase N-terminal" evidence="3">
    <location>
        <begin position="405"/>
        <end position="419"/>
    </location>
</feature>
<evidence type="ECO:0000313" key="4">
    <source>
        <dbReference type="EMBL" id="EMF12083.1"/>
    </source>
</evidence>
<dbReference type="GO" id="GO:0050660">
    <property type="term" value="F:flavin adenine dinucleotide binding"/>
    <property type="evidence" value="ECO:0007669"/>
    <property type="project" value="InterPro"/>
</dbReference>
<accession>N1QFK7</accession>
<dbReference type="InterPro" id="IPR000172">
    <property type="entry name" value="GMC_OxRdtase_N"/>
</dbReference>
<dbReference type="OMA" id="DEDWEHI"/>
<dbReference type="Pfam" id="PF05199">
    <property type="entry name" value="GMC_oxred_C"/>
    <property type="match status" value="1"/>
</dbReference>
<evidence type="ECO:0000259" key="3">
    <source>
        <dbReference type="PROSITE" id="PS00624"/>
    </source>
</evidence>
<evidence type="ECO:0000256" key="1">
    <source>
        <dbReference type="ARBA" id="ARBA00010790"/>
    </source>
</evidence>
<sequence length="761" mass="81678">MRIHGLFDLALLVSALAVPAQQHEFGHKHEHLHQPKQKRQAITDPNQQGIYDYIVVGSGPGGGPLACRLARAGFNTLLIEAGTDTKGYLDTQIASFHPRASELPRQVWQYFVNRYADPAEQLRDPKMVYKIPDLPEYGGAEFTGNPPPQAGGWTYLLPNGRYYVGQTPPADAERLGLLYARGSALGGSTQMSAMAMVTPHDEDWEHIGAVTGNVSGWDPELMRSYFVKLERNRYILNSGVGHGFNGWLDISVTPLTLVAQDLKLASLAIACATAMGKTAGIVGELLSTVTGLAHVFATDLNAPGKTRDEDTDVWQVPNAVNPDPGTRSGVVDFIHETVQRGYPLTVQLNTVATKILFDNDGYAPRAYGVAYEYGENLHYTSPLSTGTRGTPGYVFARKEVIVACGAFETPKLLKLSGIGPAAELSQWGIPVVRDLPGVGVNMQDRYEVGSVGRATTPFAAFKPCTYTYSLPDPCLEKFESNTLQIDRGPYTSNGLALGITMSTSVNDGPTPDLFIVAVPAYFAGYYPGYARASVLDAEHWTFVVLKMKSRNNAGTVTLRSLDPFDQPEINFNNFAIGGDLDAQAVAEGIQRARDIYKAVIPLDGSLDEVFPGPQYPAGPALNQLVKDYAWGHHVCCTAKIGSYDDPYAVIDDAFRVMGVDGLRVVDASAFPKIPGYYPTIPLYMLSEKAADVVLGQPPQNIGLDEFNNFDAGGLLGTLGGSILGSAAGLGNPDVGPQGIVGTLGGLLGPLAPGNTPAKLKR</sequence>
<protein>
    <submittedName>
        <fullName evidence="4">FAD/NAD(P)-binding domain-containing protein</fullName>
    </submittedName>
</protein>
<dbReference type="SUPFAM" id="SSF51905">
    <property type="entry name" value="FAD/NAD(P)-binding domain"/>
    <property type="match status" value="1"/>
</dbReference>
<dbReference type="InterPro" id="IPR036188">
    <property type="entry name" value="FAD/NAD-bd_sf"/>
</dbReference>
<dbReference type="PANTHER" id="PTHR11552:SF213">
    <property type="entry name" value="DEHYDROGENASE, PUTATIVE-RELATED"/>
    <property type="match status" value="1"/>
</dbReference>
<dbReference type="STRING" id="692275.N1QFK7"/>
<dbReference type="EMBL" id="KB456265">
    <property type="protein sequence ID" value="EMF12083.1"/>
    <property type="molecule type" value="Genomic_DNA"/>
</dbReference>
<dbReference type="InterPro" id="IPR012132">
    <property type="entry name" value="GMC_OxRdtase"/>
</dbReference>
<dbReference type="GeneID" id="27902956"/>
<dbReference type="Pfam" id="PF00732">
    <property type="entry name" value="GMC_oxred_N"/>
    <property type="match status" value="1"/>
</dbReference>
<dbReference type="AlphaFoldDB" id="N1QFK7"/>
<proteinExistence type="inferred from homology"/>
<dbReference type="Gene3D" id="3.50.50.60">
    <property type="entry name" value="FAD/NAD(P)-binding domain"/>
    <property type="match status" value="2"/>
</dbReference>
<dbReference type="PROSITE" id="PS00624">
    <property type="entry name" value="GMC_OXRED_2"/>
    <property type="match status" value="1"/>
</dbReference>
<feature type="signal peptide" evidence="2">
    <location>
        <begin position="1"/>
        <end position="22"/>
    </location>
</feature>
<dbReference type="Gene3D" id="3.30.560.10">
    <property type="entry name" value="Glucose Oxidase, domain 3"/>
    <property type="match status" value="1"/>
</dbReference>
<dbReference type="GO" id="GO:0016614">
    <property type="term" value="F:oxidoreductase activity, acting on CH-OH group of donors"/>
    <property type="evidence" value="ECO:0007669"/>
    <property type="project" value="InterPro"/>
</dbReference>
<gene>
    <name evidence="4" type="ORF">SEPMUDRAFT_149863</name>
</gene>
<keyword evidence="2" id="KW-0732">Signal</keyword>
<dbReference type="RefSeq" id="XP_016760204.1">
    <property type="nucleotide sequence ID" value="XM_016905819.1"/>
</dbReference>
<keyword evidence="5" id="KW-1185">Reference proteome</keyword>
<dbReference type="eggNOG" id="KOG1238">
    <property type="taxonomic scope" value="Eukaryota"/>
</dbReference>
<dbReference type="HOGENOM" id="CLU_002865_4_1_1"/>
<name>N1QFK7_SPHMS</name>
<dbReference type="SUPFAM" id="SSF54373">
    <property type="entry name" value="FAD-linked reductases, C-terminal domain"/>
    <property type="match status" value="1"/>
</dbReference>
<feature type="chain" id="PRO_5004110787" evidence="2">
    <location>
        <begin position="23"/>
        <end position="761"/>
    </location>
</feature>
<evidence type="ECO:0000256" key="2">
    <source>
        <dbReference type="SAM" id="SignalP"/>
    </source>
</evidence>
<dbReference type="InterPro" id="IPR007867">
    <property type="entry name" value="GMC_OxRtase_C"/>
</dbReference>
<dbReference type="PANTHER" id="PTHR11552">
    <property type="entry name" value="GLUCOSE-METHANOL-CHOLINE GMC OXIDOREDUCTASE"/>
    <property type="match status" value="1"/>
</dbReference>